<keyword evidence="2" id="KW-1185">Reference proteome</keyword>
<organism evidence="1 2">
    <name type="scientific">Ambrosiozyma monospora</name>
    <name type="common">Yeast</name>
    <name type="synonym">Endomycopsis monosporus</name>
    <dbReference type="NCBI Taxonomy" id="43982"/>
    <lineage>
        <taxon>Eukaryota</taxon>
        <taxon>Fungi</taxon>
        <taxon>Dikarya</taxon>
        <taxon>Ascomycota</taxon>
        <taxon>Saccharomycotina</taxon>
        <taxon>Pichiomycetes</taxon>
        <taxon>Pichiales</taxon>
        <taxon>Pichiaceae</taxon>
        <taxon>Ambrosiozyma</taxon>
    </lineage>
</organism>
<evidence type="ECO:0000313" key="2">
    <source>
        <dbReference type="Proteomes" id="UP001165064"/>
    </source>
</evidence>
<dbReference type="Proteomes" id="UP001165064">
    <property type="component" value="Unassembled WGS sequence"/>
</dbReference>
<comment type="caution">
    <text evidence="1">The sequence shown here is derived from an EMBL/GenBank/DDBJ whole genome shotgun (WGS) entry which is preliminary data.</text>
</comment>
<name>A0ACB5U984_AMBMO</name>
<reference evidence="1" key="1">
    <citation type="submission" date="2023-04" db="EMBL/GenBank/DDBJ databases">
        <title>Ambrosiozyma monospora NBRC 10751.</title>
        <authorList>
            <person name="Ichikawa N."/>
            <person name="Sato H."/>
            <person name="Tonouchi N."/>
        </authorList>
    </citation>
    <scope>NUCLEOTIDE SEQUENCE</scope>
    <source>
        <strain evidence="1">NBRC 10751</strain>
    </source>
</reference>
<protein>
    <submittedName>
        <fullName evidence="1">Unnamed protein product</fullName>
    </submittedName>
</protein>
<dbReference type="EMBL" id="BSXS01014098">
    <property type="protein sequence ID" value="GMF04934.1"/>
    <property type="molecule type" value="Genomic_DNA"/>
</dbReference>
<sequence>MKLYASYLTTQGSDSINIYPGMNPMLAMSLTMANNGWGELIDRIISGSSKGVAINPRAEKLVVSVKELKQEEFVSGIGTFKAIDMVKTMSYNPLEKAYCRIYLRVIRCHNIPFNSSTTRTSSVDRRFVTVEVSTTSKTMKFSKGTNEAPKSKWQFLSTAPDEHISEAIQITGLSTTPTNDNDFLYFNVYANGEYVGTGKYPLRVYNQIADTGGLFSKKVKNIDLFVNGTSQPVGSVEVDLEYVGKNYNVDSYVEMILNWRTIFEKNIQNTDGNLIATLSKLRRVGVNTLIKFFPELMSNLLDIYQLANDKHQLLSAYGSARETKFKALSDATFDFFSRRYEQLP</sequence>
<proteinExistence type="predicted"/>
<evidence type="ECO:0000313" key="1">
    <source>
        <dbReference type="EMBL" id="GMF04934.1"/>
    </source>
</evidence>
<accession>A0ACB5U984</accession>
<gene>
    <name evidence="1" type="ORF">Amon02_001214900</name>
</gene>